<dbReference type="InterPro" id="IPR016162">
    <property type="entry name" value="Ald_DH_N"/>
</dbReference>
<dbReference type="InterPro" id="IPR015590">
    <property type="entry name" value="Aldehyde_DH_dom"/>
</dbReference>
<feature type="active site" evidence="5 6">
    <location>
        <position position="217"/>
    </location>
</feature>
<dbReference type="GO" id="GO:0006081">
    <property type="term" value="P:aldehyde metabolic process"/>
    <property type="evidence" value="ECO:0007669"/>
    <property type="project" value="InterPro"/>
</dbReference>
<dbReference type="EMBL" id="AJFU01000003">
    <property type="protein sequence ID" value="EIE42352.1"/>
    <property type="molecule type" value="Genomic_DNA"/>
</dbReference>
<dbReference type="PIRSF" id="PIRSF036492">
    <property type="entry name" value="ALDH"/>
    <property type="match status" value="1"/>
</dbReference>
<keyword evidence="2 4" id="KW-0560">Oxidoreductase</keyword>
<dbReference type="InterPro" id="IPR016161">
    <property type="entry name" value="Ald_DH/histidinol_DH"/>
</dbReference>
<dbReference type="AlphaFoldDB" id="I1A781"/>
<evidence type="ECO:0000259" key="8">
    <source>
        <dbReference type="Pfam" id="PF00171"/>
    </source>
</evidence>
<dbReference type="PANTHER" id="PTHR43570:SF20">
    <property type="entry name" value="ALDEHYDE DEHYDROGENASE ALDX-RELATED"/>
    <property type="match status" value="1"/>
</dbReference>
<reference evidence="9 10" key="1">
    <citation type="journal article" date="2012" name="J. Bacteriol.">
        <title>Genome annotation of five Mycoplasma canis strains.</title>
        <authorList>
            <person name="Brown D.R."/>
            <person name="May M."/>
            <person name="Michaels D.L."/>
            <person name="Barbet A.F."/>
        </authorList>
    </citation>
    <scope>NUCLEOTIDE SEQUENCE [LARGE SCALE GENOMIC DNA]</scope>
    <source>
        <strain evidence="9 10">UFG4</strain>
    </source>
</reference>
<keyword evidence="10" id="KW-1185">Reference proteome</keyword>
<dbReference type="InterPro" id="IPR012394">
    <property type="entry name" value="Aldehyde_DH_NAD(P)"/>
</dbReference>
<evidence type="ECO:0000256" key="3">
    <source>
        <dbReference type="ARBA" id="ARBA00023027"/>
    </source>
</evidence>
<feature type="domain" description="Aldehyde dehydrogenase" evidence="8">
    <location>
        <begin position="26"/>
        <end position="426"/>
    </location>
</feature>
<dbReference type="Gene3D" id="3.40.605.10">
    <property type="entry name" value="Aldehyde Dehydrogenase, Chain A, domain 1"/>
    <property type="match status" value="1"/>
</dbReference>
<gene>
    <name evidence="9" type="ORF">MCANUFG4_00513</name>
</gene>
<evidence type="ECO:0000256" key="6">
    <source>
        <dbReference type="PROSITE-ProRule" id="PRU10007"/>
    </source>
</evidence>
<proteinExistence type="inferred from homology"/>
<evidence type="ECO:0000256" key="7">
    <source>
        <dbReference type="RuleBase" id="RU003345"/>
    </source>
</evidence>
<evidence type="ECO:0000256" key="2">
    <source>
        <dbReference type="ARBA" id="ARBA00023002"/>
    </source>
</evidence>
<feature type="active site" evidence="5">
    <location>
        <position position="251"/>
    </location>
</feature>
<evidence type="ECO:0000313" key="10">
    <source>
        <dbReference type="Proteomes" id="UP000006229"/>
    </source>
</evidence>
<keyword evidence="3" id="KW-0520">NAD</keyword>
<accession>I1A781</accession>
<dbReference type="SUPFAM" id="SSF53720">
    <property type="entry name" value="ALDH-like"/>
    <property type="match status" value="1"/>
</dbReference>
<dbReference type="OrthoDB" id="9762913at2"/>
<evidence type="ECO:0000256" key="5">
    <source>
        <dbReference type="PIRSR" id="PIRSR036492-1"/>
    </source>
</evidence>
<dbReference type="Gene3D" id="3.40.309.10">
    <property type="entry name" value="Aldehyde Dehydrogenase, Chain A, domain 2"/>
    <property type="match status" value="1"/>
</dbReference>
<evidence type="ECO:0000256" key="4">
    <source>
        <dbReference type="PIRNR" id="PIRNR036492"/>
    </source>
</evidence>
<dbReference type="PANTHER" id="PTHR43570">
    <property type="entry name" value="ALDEHYDE DEHYDROGENASE"/>
    <property type="match status" value="1"/>
</dbReference>
<comment type="caution">
    <text evidence="9">The sequence shown here is derived from an EMBL/GenBank/DDBJ whole genome shotgun (WGS) entry which is preliminary data.</text>
</comment>
<sequence length="457" mass="52676">MYYLIMLNSRNFQVFQKQKNDYLQNGEIPINKRIEILKKLKEILLENQDKIEKALWDDLRRTENQSFYSELSLVFLSLKNTLKNIKKWTKKQKIKTPWFLKPSKSFVNYEAHGVVGIYSPWNFPFILALDPLIASIAAGNRTMLKVSEFSINSSKLIFELINQNFDEKLIYCSSNEQNEFEAFNKLKFDFIFFTGSTNVGKIIAKRAAEDLIPVVLELGGKSPTIIFEDANLKNAAKTIAFGKFINSGQICVTHDFLVVHENVADKFQQYLISEFKYLKNISGNGKIISSKHFQRLIDLLPENLSKTISKNLEINQIDPIVFESSINDKVMKEEIFGPFLPLIKFKNTQDLKDILSKYPNPLALYIFTKSSKNLEIQKSFKAGTVIVNDTISFLSNYNLPFGGIQNSGLGKYHGYEGFKAFSNAKSFYKTPHFMKPNPLVYSKETKVKKKILEWIFK</sequence>
<evidence type="ECO:0000256" key="1">
    <source>
        <dbReference type="ARBA" id="ARBA00009986"/>
    </source>
</evidence>
<name>I1A781_9BACT</name>
<dbReference type="Pfam" id="PF00171">
    <property type="entry name" value="Aldedh"/>
    <property type="match status" value="1"/>
</dbReference>
<dbReference type="PATRIC" id="fig|1131455.3.peg.101"/>
<dbReference type="PROSITE" id="PS00687">
    <property type="entry name" value="ALDEHYDE_DEHYDR_GLU"/>
    <property type="match status" value="1"/>
</dbReference>
<evidence type="ECO:0000313" key="9">
    <source>
        <dbReference type="EMBL" id="EIE42352.1"/>
    </source>
</evidence>
<dbReference type="InterPro" id="IPR029510">
    <property type="entry name" value="Ald_DH_CS_GLU"/>
</dbReference>
<dbReference type="GO" id="GO:0005737">
    <property type="term" value="C:cytoplasm"/>
    <property type="evidence" value="ECO:0007669"/>
    <property type="project" value="TreeGrafter"/>
</dbReference>
<dbReference type="InterPro" id="IPR016163">
    <property type="entry name" value="Ald_DH_C"/>
</dbReference>
<organism evidence="9 10">
    <name type="scientific">Mycoplasmopsis canis UFG4</name>
    <dbReference type="NCBI Taxonomy" id="1131455"/>
    <lineage>
        <taxon>Bacteria</taxon>
        <taxon>Bacillati</taxon>
        <taxon>Mycoplasmatota</taxon>
        <taxon>Mycoplasmoidales</taxon>
        <taxon>Metamycoplasmataceae</taxon>
        <taxon>Mycoplasmopsis</taxon>
    </lineage>
</organism>
<dbReference type="Proteomes" id="UP000006229">
    <property type="component" value="Unassembled WGS sequence"/>
</dbReference>
<comment type="similarity">
    <text evidence="1 4 7">Belongs to the aldehyde dehydrogenase family.</text>
</comment>
<dbReference type="GO" id="GO:0004029">
    <property type="term" value="F:aldehyde dehydrogenase (NAD+) activity"/>
    <property type="evidence" value="ECO:0007669"/>
    <property type="project" value="TreeGrafter"/>
</dbReference>
<protein>
    <recommendedName>
        <fullName evidence="4">Aldehyde dehydrogenase</fullName>
    </recommendedName>
</protein>